<evidence type="ECO:0000256" key="7">
    <source>
        <dbReference type="PIRSR" id="PIRSR604254-1"/>
    </source>
</evidence>
<dbReference type="EMBL" id="JACHHD010000004">
    <property type="protein sequence ID" value="MBB5184540.1"/>
    <property type="molecule type" value="Genomic_DNA"/>
</dbReference>
<evidence type="ECO:0000256" key="3">
    <source>
        <dbReference type="ARBA" id="ARBA00022475"/>
    </source>
</evidence>
<evidence type="ECO:0000256" key="2">
    <source>
        <dbReference type="ARBA" id="ARBA00008488"/>
    </source>
</evidence>
<dbReference type="GO" id="GO:0005886">
    <property type="term" value="C:plasma membrane"/>
    <property type="evidence" value="ECO:0007669"/>
    <property type="project" value="UniProtKB-SubCell"/>
</dbReference>
<dbReference type="AlphaFoldDB" id="A0A7W8FY97"/>
<comment type="caution">
    <text evidence="9">The sequence shown here is derived from an EMBL/GenBank/DDBJ whole genome shotgun (WGS) entry which is preliminary data.</text>
</comment>
<dbReference type="InterPro" id="IPR004254">
    <property type="entry name" value="AdipoR/HlyIII-related"/>
</dbReference>
<sequence length="221" mass="25301">MKTKMKESMRNVFPLSFKEEVGNAVSHGTMAFLLLFALPYYAIRAYLQAGTLHAIGISIYIICMIFMFLASCLYHSMPHETTHKYVFRKIDHIMILLAIAGTYTPVCLSLMHNKIGYLILAIEWIMALSGILLKSISNVNHKVLSMVIYMTMGWMAIFILPVLIKKCSLTFFILILAGGLLYTIGTYFYGHPQRKFNHFIWHIFILLASICHLAAILYFMI</sequence>
<dbReference type="Proteomes" id="UP000521313">
    <property type="component" value="Unassembled WGS sequence"/>
</dbReference>
<keyword evidence="7" id="KW-0479">Metal-binding</keyword>
<feature type="binding site" evidence="7">
    <location>
        <position position="75"/>
    </location>
    <ligand>
        <name>Zn(2+)</name>
        <dbReference type="ChEBI" id="CHEBI:29105"/>
    </ligand>
</feature>
<dbReference type="GO" id="GO:0046872">
    <property type="term" value="F:metal ion binding"/>
    <property type="evidence" value="ECO:0007669"/>
    <property type="project" value="UniProtKB-KW"/>
</dbReference>
<keyword evidence="4 8" id="KW-0812">Transmembrane</keyword>
<dbReference type="RefSeq" id="WP_346670510.1">
    <property type="nucleotide sequence ID" value="NZ_CAWVLV010000009.1"/>
</dbReference>
<name>A0A7W8FY97_9FIRM</name>
<gene>
    <name evidence="9" type="ORF">HNQ43_000579</name>
</gene>
<feature type="transmembrane region" description="Helical" evidence="8">
    <location>
        <begin position="170"/>
        <end position="190"/>
    </location>
</feature>
<keyword evidence="5 8" id="KW-1133">Transmembrane helix</keyword>
<keyword evidence="6 8" id="KW-0472">Membrane</keyword>
<dbReference type="Pfam" id="PF03006">
    <property type="entry name" value="HlyIII"/>
    <property type="match status" value="1"/>
</dbReference>
<dbReference type="NCBIfam" id="TIGR01065">
    <property type="entry name" value="hlyIII"/>
    <property type="match status" value="1"/>
</dbReference>
<protein>
    <submittedName>
        <fullName evidence="9">Hemolysin III</fullName>
    </submittedName>
</protein>
<keyword evidence="3" id="KW-1003">Cell membrane</keyword>
<evidence type="ECO:0000256" key="5">
    <source>
        <dbReference type="ARBA" id="ARBA00022989"/>
    </source>
</evidence>
<evidence type="ECO:0000256" key="8">
    <source>
        <dbReference type="SAM" id="Phobius"/>
    </source>
</evidence>
<feature type="binding site" evidence="7">
    <location>
        <position position="198"/>
    </location>
    <ligand>
        <name>Zn(2+)</name>
        <dbReference type="ChEBI" id="CHEBI:29105"/>
    </ligand>
</feature>
<feature type="transmembrane region" description="Helical" evidence="8">
    <location>
        <begin position="21"/>
        <end position="42"/>
    </location>
</feature>
<evidence type="ECO:0000256" key="6">
    <source>
        <dbReference type="ARBA" id="ARBA00023136"/>
    </source>
</evidence>
<feature type="transmembrane region" description="Helical" evidence="8">
    <location>
        <begin position="54"/>
        <end position="73"/>
    </location>
</feature>
<dbReference type="PANTHER" id="PTHR20855">
    <property type="entry name" value="ADIPOR/PROGESTIN RECEPTOR-RELATED"/>
    <property type="match status" value="1"/>
</dbReference>
<evidence type="ECO:0000256" key="4">
    <source>
        <dbReference type="ARBA" id="ARBA00022692"/>
    </source>
</evidence>
<feature type="binding site" evidence="7">
    <location>
        <position position="202"/>
    </location>
    <ligand>
        <name>Zn(2+)</name>
        <dbReference type="ChEBI" id="CHEBI:29105"/>
    </ligand>
</feature>
<dbReference type="GO" id="GO:0140911">
    <property type="term" value="F:pore-forming activity"/>
    <property type="evidence" value="ECO:0007669"/>
    <property type="project" value="InterPro"/>
</dbReference>
<organism evidence="9 10">
    <name type="scientific">Faecalicoccus acidiformans</name>
    <dbReference type="NCBI Taxonomy" id="915173"/>
    <lineage>
        <taxon>Bacteria</taxon>
        <taxon>Bacillati</taxon>
        <taxon>Bacillota</taxon>
        <taxon>Erysipelotrichia</taxon>
        <taxon>Erysipelotrichales</taxon>
        <taxon>Erysipelotrichaceae</taxon>
        <taxon>Faecalicoccus</taxon>
    </lineage>
</organism>
<comment type="subcellular location">
    <subcellularLocation>
        <location evidence="1">Cell membrane</location>
        <topology evidence="1">Multi-pass membrane protein</topology>
    </subcellularLocation>
</comment>
<feature type="transmembrane region" description="Helical" evidence="8">
    <location>
        <begin position="199"/>
        <end position="220"/>
    </location>
</feature>
<feature type="transmembrane region" description="Helical" evidence="8">
    <location>
        <begin position="143"/>
        <end position="164"/>
    </location>
</feature>
<feature type="transmembrane region" description="Helical" evidence="8">
    <location>
        <begin position="93"/>
        <end position="111"/>
    </location>
</feature>
<reference evidence="9 10" key="1">
    <citation type="submission" date="2020-08" db="EMBL/GenBank/DDBJ databases">
        <title>Genomic Encyclopedia of Type Strains, Phase IV (KMG-IV): sequencing the most valuable type-strain genomes for metagenomic binning, comparative biology and taxonomic classification.</title>
        <authorList>
            <person name="Goeker M."/>
        </authorList>
    </citation>
    <scope>NUCLEOTIDE SEQUENCE [LARGE SCALE GENOMIC DNA]</scope>
    <source>
        <strain evidence="9 10">DSM 26963</strain>
    </source>
</reference>
<feature type="transmembrane region" description="Helical" evidence="8">
    <location>
        <begin position="117"/>
        <end position="136"/>
    </location>
</feature>
<proteinExistence type="inferred from homology"/>
<dbReference type="InterPro" id="IPR005744">
    <property type="entry name" value="Hy-lIII"/>
</dbReference>
<evidence type="ECO:0000313" key="10">
    <source>
        <dbReference type="Proteomes" id="UP000521313"/>
    </source>
</evidence>
<comment type="similarity">
    <text evidence="2">Belongs to the UPF0073 (Hly-III) family.</text>
</comment>
<evidence type="ECO:0000313" key="9">
    <source>
        <dbReference type="EMBL" id="MBB5184540.1"/>
    </source>
</evidence>
<dbReference type="PANTHER" id="PTHR20855:SF3">
    <property type="entry name" value="LD03007P"/>
    <property type="match status" value="1"/>
</dbReference>
<evidence type="ECO:0000256" key="1">
    <source>
        <dbReference type="ARBA" id="ARBA00004651"/>
    </source>
</evidence>
<accession>A0A7W8FY97</accession>
<keyword evidence="7" id="KW-0862">Zinc</keyword>